<accession>A0ABT2DGB7</accession>
<keyword evidence="3" id="KW-1185">Reference proteome</keyword>
<organism evidence="2 3">
    <name type="scientific">Massilia agilis</name>
    <dbReference type="NCBI Taxonomy" id="1811226"/>
    <lineage>
        <taxon>Bacteria</taxon>
        <taxon>Pseudomonadati</taxon>
        <taxon>Pseudomonadota</taxon>
        <taxon>Betaproteobacteria</taxon>
        <taxon>Burkholderiales</taxon>
        <taxon>Oxalobacteraceae</taxon>
        <taxon>Telluria group</taxon>
        <taxon>Massilia</taxon>
    </lineage>
</organism>
<evidence type="ECO:0000313" key="2">
    <source>
        <dbReference type="EMBL" id="MCS0809884.1"/>
    </source>
</evidence>
<name>A0ABT2DGB7_9BURK</name>
<dbReference type="Proteomes" id="UP001206126">
    <property type="component" value="Unassembled WGS sequence"/>
</dbReference>
<dbReference type="EMBL" id="JANUHB010000004">
    <property type="protein sequence ID" value="MCS0809884.1"/>
    <property type="molecule type" value="Genomic_DNA"/>
</dbReference>
<evidence type="ECO:0000256" key="1">
    <source>
        <dbReference type="SAM" id="MobiDB-lite"/>
    </source>
</evidence>
<evidence type="ECO:0000313" key="3">
    <source>
        <dbReference type="Proteomes" id="UP001206126"/>
    </source>
</evidence>
<reference evidence="2 3" key="1">
    <citation type="submission" date="2022-08" db="EMBL/GenBank/DDBJ databases">
        <title>Reclassification of Massilia species as members of the genera Telluria, Duganella, Pseudoduganella, Mokoshia gen. nov. and Zemynaea gen. nov. using orthogonal and non-orthogonal genome-based approaches.</title>
        <authorList>
            <person name="Bowman J.P."/>
        </authorList>
    </citation>
    <scope>NUCLEOTIDE SEQUENCE [LARGE SCALE GENOMIC DNA]</scope>
    <source>
        <strain evidence="2 3">JCM 31605</strain>
    </source>
</reference>
<comment type="caution">
    <text evidence="2">The sequence shown here is derived from an EMBL/GenBank/DDBJ whole genome shotgun (WGS) entry which is preliminary data.</text>
</comment>
<gene>
    <name evidence="2" type="ORF">NX774_18325</name>
</gene>
<protein>
    <submittedName>
        <fullName evidence="2">Uncharacterized protein</fullName>
    </submittedName>
</protein>
<feature type="compositionally biased region" description="Basic and acidic residues" evidence="1">
    <location>
        <begin position="8"/>
        <end position="25"/>
    </location>
</feature>
<sequence length="61" mass="6924">MARTNFQYEKRQRELEKKRKAEEKAKRKAEAKHQRPAAGQEQGDDPAAAGEAVTPEGDEQE</sequence>
<proteinExistence type="predicted"/>
<feature type="region of interest" description="Disordered" evidence="1">
    <location>
        <begin position="1"/>
        <end position="61"/>
    </location>
</feature>